<accession>A0ABV0GLN9</accession>
<evidence type="ECO:0000313" key="2">
    <source>
        <dbReference type="EMBL" id="MEO3939460.1"/>
    </source>
</evidence>
<keyword evidence="1" id="KW-0732">Signal</keyword>
<name>A0ABV0GLN9_PAENI</name>
<comment type="caution">
    <text evidence="2">The sequence shown here is derived from an EMBL/GenBank/DDBJ whole genome shotgun (WGS) entry which is preliminary data.</text>
</comment>
<dbReference type="EMBL" id="JBBMFV010000001">
    <property type="protein sequence ID" value="MEO3939460.1"/>
    <property type="molecule type" value="Genomic_DNA"/>
</dbReference>
<organism evidence="2 3">
    <name type="scientific">Paenarthrobacter nicotinovorans</name>
    <name type="common">Arthrobacter nicotinovorans</name>
    <dbReference type="NCBI Taxonomy" id="29320"/>
    <lineage>
        <taxon>Bacteria</taxon>
        <taxon>Bacillati</taxon>
        <taxon>Actinomycetota</taxon>
        <taxon>Actinomycetes</taxon>
        <taxon>Micrococcales</taxon>
        <taxon>Micrococcaceae</taxon>
        <taxon>Paenarthrobacter</taxon>
    </lineage>
</organism>
<dbReference type="RefSeq" id="WP_347781450.1">
    <property type="nucleotide sequence ID" value="NZ_JBBMFV010000001.1"/>
</dbReference>
<evidence type="ECO:0000256" key="1">
    <source>
        <dbReference type="SAM" id="SignalP"/>
    </source>
</evidence>
<reference evidence="2 3" key="1">
    <citation type="journal article" date="2024" name="Appl. Microbiol. Biotechnol.">
        <title>Biosynthetic gene clusters with biotechnological applications in novel Antarctic isolates from Actinomycetota.</title>
        <authorList>
            <person name="Bruna P."/>
            <person name="Nunez-Montero K."/>
            <person name="Contreras M.J."/>
            <person name="Leal K."/>
            <person name="Garcia M."/>
            <person name="Abanto M."/>
            <person name="Barrientos L."/>
        </authorList>
    </citation>
    <scope>NUCLEOTIDE SEQUENCE [LARGE SCALE GENOMIC DNA]</scope>
    <source>
        <strain evidence="2 3">Se16.17</strain>
    </source>
</reference>
<protein>
    <submittedName>
        <fullName evidence="2">Uncharacterized protein</fullName>
    </submittedName>
</protein>
<proteinExistence type="predicted"/>
<sequence length="369" mass="38754">MSKVFTAALALCAAMGAVVAPASASVAAAPTSASASVAAAPISATAADIYDKFGGPQFGKVTKTCSPSNAAGVVNGEWASPPTALEGLEIVFHTPGVSTIKKPAAGKSATIGYHQHWVNPTIGIEAYFSYKGERISGISTVTVRGCGAGDINVNNHDVPANLMYEKAISAARVANGAEVVVPTKTFELPYRLVFKVDGVSKGETYKGSTSGAISKTSDGAGKTTLRLKDFGLTDRNVSVYVALPNVQESKWPELGSWNLPDSGPAAPTGVVRVSDRDINVLVPASTVNSEYRLAYYINDEIYLGDTYKGRRYAGTVTGSPVSLAGSTAKVNFVWWNSRPQAKLNVYWVNGKPGDNITQKTLLGSWDIPR</sequence>
<evidence type="ECO:0000313" key="3">
    <source>
        <dbReference type="Proteomes" id="UP001448614"/>
    </source>
</evidence>
<feature type="signal peptide" evidence="1">
    <location>
        <begin position="1"/>
        <end position="24"/>
    </location>
</feature>
<feature type="chain" id="PRO_5046710261" evidence="1">
    <location>
        <begin position="25"/>
        <end position="369"/>
    </location>
</feature>
<dbReference type="Proteomes" id="UP001448614">
    <property type="component" value="Unassembled WGS sequence"/>
</dbReference>
<keyword evidence="3" id="KW-1185">Reference proteome</keyword>
<gene>
    <name evidence="2" type="ORF">V3C41_00060</name>
</gene>